<feature type="region of interest" description="Disordered" evidence="6">
    <location>
        <begin position="257"/>
        <end position="281"/>
    </location>
</feature>
<proteinExistence type="inferred from homology"/>
<organism evidence="8 9">
    <name type="scientific">Rhodococcus artemisiae</name>
    <dbReference type="NCBI Taxonomy" id="714159"/>
    <lineage>
        <taxon>Bacteria</taxon>
        <taxon>Bacillati</taxon>
        <taxon>Actinomycetota</taxon>
        <taxon>Actinomycetes</taxon>
        <taxon>Mycobacteriales</taxon>
        <taxon>Nocardiaceae</taxon>
        <taxon>Rhodococcus</taxon>
    </lineage>
</organism>
<protein>
    <submittedName>
        <fullName evidence="8">4,5-DOPA dioxygenase extradiol</fullName>
        <ecNumber evidence="8">1.13.11.29</ecNumber>
    </submittedName>
</protein>
<evidence type="ECO:0000256" key="6">
    <source>
        <dbReference type="SAM" id="MobiDB-lite"/>
    </source>
</evidence>
<evidence type="ECO:0000256" key="3">
    <source>
        <dbReference type="ARBA" id="ARBA00022723"/>
    </source>
</evidence>
<dbReference type="EMBL" id="JAUTXY010000005">
    <property type="protein sequence ID" value="MEE2058627.1"/>
    <property type="molecule type" value="Genomic_DNA"/>
</dbReference>
<keyword evidence="9" id="KW-1185">Reference proteome</keyword>
<name>A0ABU7LBE0_9NOCA</name>
<dbReference type="SUPFAM" id="SSF53213">
    <property type="entry name" value="LigB-like"/>
    <property type="match status" value="1"/>
</dbReference>
<dbReference type="PIRSF" id="PIRSF006157">
    <property type="entry name" value="Doxgns_DODA"/>
    <property type="match status" value="1"/>
</dbReference>
<dbReference type="Gene3D" id="3.40.830.10">
    <property type="entry name" value="LigB-like"/>
    <property type="match status" value="1"/>
</dbReference>
<reference evidence="8 9" key="1">
    <citation type="submission" date="2023-07" db="EMBL/GenBank/DDBJ databases">
        <authorList>
            <person name="Girao M."/>
            <person name="Carvalho M.F."/>
        </authorList>
    </citation>
    <scope>NUCLEOTIDE SEQUENCE [LARGE SCALE GENOMIC DNA]</scope>
    <source>
        <strain evidence="8 9">YIM65754</strain>
    </source>
</reference>
<evidence type="ECO:0000256" key="1">
    <source>
        <dbReference type="ARBA" id="ARBA00001947"/>
    </source>
</evidence>
<comment type="caution">
    <text evidence="8">The sequence shown here is derived from an EMBL/GenBank/DDBJ whole genome shotgun (WGS) entry which is preliminary data.</text>
</comment>
<dbReference type="EC" id="1.13.11.29" evidence="8"/>
<evidence type="ECO:0000259" key="7">
    <source>
        <dbReference type="Pfam" id="PF02900"/>
    </source>
</evidence>
<evidence type="ECO:0000256" key="4">
    <source>
        <dbReference type="ARBA" id="ARBA00022833"/>
    </source>
</evidence>
<gene>
    <name evidence="8" type="primary">ygiD</name>
    <name evidence="8" type="ORF">Q7514_13975</name>
</gene>
<feature type="domain" description="Extradiol ring-cleavage dioxygenase class III enzyme subunit B" evidence="7">
    <location>
        <begin position="33"/>
        <end position="229"/>
    </location>
</feature>
<dbReference type="RefSeq" id="WP_330133939.1">
    <property type="nucleotide sequence ID" value="NZ_JAUTXY010000005.1"/>
</dbReference>
<comment type="cofactor">
    <cofactor evidence="1">
        <name>Zn(2+)</name>
        <dbReference type="ChEBI" id="CHEBI:29105"/>
    </cofactor>
</comment>
<evidence type="ECO:0000256" key="2">
    <source>
        <dbReference type="ARBA" id="ARBA00007581"/>
    </source>
</evidence>
<comment type="similarity">
    <text evidence="2">Belongs to the DODA-type extradiol aromatic ring-opening dioxygenase family.</text>
</comment>
<dbReference type="NCBIfam" id="NF007914">
    <property type="entry name" value="PRK10628.1"/>
    <property type="match status" value="1"/>
</dbReference>
<dbReference type="PANTHER" id="PTHR30096">
    <property type="entry name" value="4,5-DOPA DIOXYGENASE EXTRADIOL-LIKE PROTEIN"/>
    <property type="match status" value="1"/>
</dbReference>
<dbReference type="CDD" id="cd07363">
    <property type="entry name" value="45_DOPA_Dioxygenase"/>
    <property type="match status" value="1"/>
</dbReference>
<keyword evidence="3" id="KW-0479">Metal-binding</keyword>
<keyword evidence="8" id="KW-0223">Dioxygenase</keyword>
<feature type="compositionally biased region" description="Polar residues" evidence="6">
    <location>
        <begin position="271"/>
        <end position="281"/>
    </location>
</feature>
<accession>A0ABU7LBE0</accession>
<dbReference type="Proteomes" id="UP001336020">
    <property type="component" value="Unassembled WGS sequence"/>
</dbReference>
<evidence type="ECO:0000313" key="8">
    <source>
        <dbReference type="EMBL" id="MEE2058627.1"/>
    </source>
</evidence>
<keyword evidence="4" id="KW-0862">Zinc</keyword>
<evidence type="ECO:0000313" key="9">
    <source>
        <dbReference type="Proteomes" id="UP001336020"/>
    </source>
</evidence>
<dbReference type="InterPro" id="IPR004183">
    <property type="entry name" value="Xdiol_dOase_suB"/>
</dbReference>
<dbReference type="PANTHER" id="PTHR30096:SF0">
    <property type="entry name" value="4,5-DOPA DIOXYGENASE EXTRADIOL-LIKE PROTEIN"/>
    <property type="match status" value="1"/>
</dbReference>
<dbReference type="InterPro" id="IPR014436">
    <property type="entry name" value="Extradiol_dOase_DODA"/>
</dbReference>
<evidence type="ECO:0000256" key="5">
    <source>
        <dbReference type="ARBA" id="ARBA00023002"/>
    </source>
</evidence>
<dbReference type="Pfam" id="PF02900">
    <property type="entry name" value="LigB"/>
    <property type="match status" value="1"/>
</dbReference>
<sequence>MPVAFIGHGSPLNALESNRYTQAWAAFGESVPTPRAILSISAHWFINATAVTAMPSPRTIHDFFGFPQELFDVEYPAPGLPELTEEIADLARPKWVGGDVDSWGIDHGTWSVLTHMFPDANVPVVQLSLNAYKPLEYHVELGASLASLRDAGVLIVGSGNIVHNLRSMDSSKPSEGFDWAQRFDEAAGEVLRDRPGDAAALQDHPDFAKAVPTPDHFLPMLHFAGLLAASGEQPDTLVGGVDYGSLSMTSYTAGAQCPPGAENGGHGAGLSDSTDPSNTNL</sequence>
<keyword evidence="5 8" id="KW-0560">Oxidoreductase</keyword>
<dbReference type="GO" id="GO:0050297">
    <property type="term" value="F:stizolobate synthase activity"/>
    <property type="evidence" value="ECO:0007669"/>
    <property type="project" value="UniProtKB-EC"/>
</dbReference>